<dbReference type="Pfam" id="PF02868">
    <property type="entry name" value="Peptidase_M4_C"/>
    <property type="match status" value="1"/>
</dbReference>
<dbReference type="InterPro" id="IPR013856">
    <property type="entry name" value="Peptidase_M4_domain"/>
</dbReference>
<comment type="similarity">
    <text evidence="1 8">Belongs to the peptidase M4 family.</text>
</comment>
<dbReference type="PRINTS" id="PR00730">
    <property type="entry name" value="THERMOLYSIN"/>
</dbReference>
<evidence type="ECO:0000256" key="6">
    <source>
        <dbReference type="ARBA" id="ARBA00023049"/>
    </source>
</evidence>
<dbReference type="RefSeq" id="WP_316026962.1">
    <property type="nucleotide sequence ID" value="NZ_JAWDIO010000002.1"/>
</dbReference>
<evidence type="ECO:0000256" key="5">
    <source>
        <dbReference type="ARBA" id="ARBA00022833"/>
    </source>
</evidence>
<evidence type="ECO:0000259" key="9">
    <source>
        <dbReference type="Pfam" id="PF01447"/>
    </source>
</evidence>
<dbReference type="Gene3D" id="1.10.390.10">
    <property type="entry name" value="Neutral Protease Domain 2"/>
    <property type="match status" value="1"/>
</dbReference>
<dbReference type="PANTHER" id="PTHR33794:SF1">
    <property type="entry name" value="BACILLOLYSIN"/>
    <property type="match status" value="1"/>
</dbReference>
<comment type="subcellular location">
    <subcellularLocation>
        <location evidence="8">Secreted</location>
    </subcellularLocation>
</comment>
<organism evidence="11 12">
    <name type="scientific">Paraglaciecola aquimarina</name>
    <dbReference type="NCBI Taxonomy" id="1235557"/>
    <lineage>
        <taxon>Bacteria</taxon>
        <taxon>Pseudomonadati</taxon>
        <taxon>Pseudomonadota</taxon>
        <taxon>Gammaproteobacteria</taxon>
        <taxon>Alteromonadales</taxon>
        <taxon>Alteromonadaceae</taxon>
        <taxon>Paraglaciecola</taxon>
    </lineage>
</organism>
<evidence type="ECO:0000256" key="7">
    <source>
        <dbReference type="ARBA" id="ARBA00023145"/>
    </source>
</evidence>
<keyword evidence="4 8" id="KW-0378">Hydrolase</keyword>
<dbReference type="EC" id="3.4.24.-" evidence="8"/>
<name>A0ABU3SZS4_9ALTE</name>
<evidence type="ECO:0000313" key="11">
    <source>
        <dbReference type="EMBL" id="MDU0355422.1"/>
    </source>
</evidence>
<proteinExistence type="inferred from homology"/>
<dbReference type="InterPro" id="IPR050728">
    <property type="entry name" value="Zinc_Metalloprotease_M4"/>
</dbReference>
<keyword evidence="6 8" id="KW-0482">Metalloprotease</keyword>
<keyword evidence="5 8" id="KW-0862">Zinc</keyword>
<keyword evidence="2 8" id="KW-0645">Protease</keyword>
<feature type="domain" description="Peptidase M4 C-terminal" evidence="10">
    <location>
        <begin position="166"/>
        <end position="247"/>
    </location>
</feature>
<keyword evidence="8" id="KW-0964">Secreted</keyword>
<gene>
    <name evidence="11" type="ORF">RS130_17265</name>
</gene>
<dbReference type="Gene3D" id="3.10.170.10">
    <property type="match status" value="1"/>
</dbReference>
<dbReference type="Pfam" id="PF01447">
    <property type="entry name" value="Peptidase_M4"/>
    <property type="match status" value="1"/>
</dbReference>
<dbReference type="Proteomes" id="UP001247805">
    <property type="component" value="Unassembled WGS sequence"/>
</dbReference>
<feature type="domain" description="Peptidase M4" evidence="9">
    <location>
        <begin position="87"/>
        <end position="162"/>
    </location>
</feature>
<keyword evidence="3" id="KW-0479">Metal-binding</keyword>
<evidence type="ECO:0000259" key="10">
    <source>
        <dbReference type="Pfam" id="PF02868"/>
    </source>
</evidence>
<dbReference type="InterPro" id="IPR001570">
    <property type="entry name" value="Peptidase_M4_C_domain"/>
</dbReference>
<evidence type="ECO:0000256" key="2">
    <source>
        <dbReference type="ARBA" id="ARBA00022670"/>
    </source>
</evidence>
<evidence type="ECO:0000313" key="12">
    <source>
        <dbReference type="Proteomes" id="UP001247805"/>
    </source>
</evidence>
<dbReference type="InterPro" id="IPR023612">
    <property type="entry name" value="Peptidase_M4"/>
</dbReference>
<evidence type="ECO:0000256" key="1">
    <source>
        <dbReference type="ARBA" id="ARBA00009388"/>
    </source>
</evidence>
<keyword evidence="12" id="KW-1185">Reference proteome</keyword>
<dbReference type="EMBL" id="JAWDIO010000002">
    <property type="protein sequence ID" value="MDU0355422.1"/>
    <property type="molecule type" value="Genomic_DNA"/>
</dbReference>
<evidence type="ECO:0000256" key="4">
    <source>
        <dbReference type="ARBA" id="ARBA00022801"/>
    </source>
</evidence>
<keyword evidence="7" id="KW-0865">Zymogen</keyword>
<accession>A0ABU3SZS4</accession>
<reference evidence="11 12" key="1">
    <citation type="submission" date="2023-10" db="EMBL/GenBank/DDBJ databases">
        <title>Glaciecola aquimarina strain GGW-M5 nov., isolated from a coastal seawater.</title>
        <authorList>
            <person name="Bayburt H."/>
            <person name="Kim J.M."/>
            <person name="Choi B.J."/>
            <person name="Jeon C.O."/>
        </authorList>
    </citation>
    <scope>NUCLEOTIDE SEQUENCE [LARGE SCALE GENOMIC DNA]</scope>
    <source>
        <strain evidence="11 12">KCTC 32108</strain>
    </source>
</reference>
<dbReference type="InterPro" id="IPR027268">
    <property type="entry name" value="Peptidase_M4/M1_CTD_sf"/>
</dbReference>
<dbReference type="PANTHER" id="PTHR33794">
    <property type="entry name" value="BACILLOLYSIN"/>
    <property type="match status" value="1"/>
</dbReference>
<evidence type="ECO:0000256" key="8">
    <source>
        <dbReference type="RuleBase" id="RU366073"/>
    </source>
</evidence>
<comment type="cofactor">
    <cofactor evidence="8">
        <name>Zn(2+)</name>
        <dbReference type="ChEBI" id="CHEBI:29105"/>
    </cofactor>
</comment>
<comment type="caution">
    <text evidence="11">The sequence shown here is derived from an EMBL/GenBank/DDBJ whole genome shotgun (WGS) entry which is preliminary data.</text>
</comment>
<sequence>MIFRAGLLKGVPSSDHLVYEIEVINNAGSVREFVYVDAISGKVVDQITGIHDALDRRAFDAQGAAHPGPNYPNNPFWIEGDALPTADIEANNMIYASAETYDFFANAFGRDSFDDSGATMDAIFNRGDQCPNASWSGTYISFCPGLTSDDITAHEWSHAYTQYTNNLIYQWQSGALNEAYSDIWGETVDLINNRDEISAPVTLRTNGSCSIYGSGNPSNDDSVRWLMGEDSTGFNGAIRDMWDPTCYGDPGRSH</sequence>
<protein>
    <recommendedName>
        <fullName evidence="8">Neutral metalloproteinase</fullName>
        <ecNumber evidence="8">3.4.24.-</ecNumber>
    </recommendedName>
</protein>
<dbReference type="SUPFAM" id="SSF55486">
    <property type="entry name" value="Metalloproteases ('zincins'), catalytic domain"/>
    <property type="match status" value="1"/>
</dbReference>
<comment type="function">
    <text evidence="8">Extracellular zinc metalloprotease.</text>
</comment>
<evidence type="ECO:0000256" key="3">
    <source>
        <dbReference type="ARBA" id="ARBA00022723"/>
    </source>
</evidence>